<protein>
    <submittedName>
        <fullName evidence="1">Uncharacterized protein</fullName>
    </submittedName>
</protein>
<name>A0AAV9I5N3_9RHOD</name>
<dbReference type="SUPFAM" id="SSF53335">
    <property type="entry name" value="S-adenosyl-L-methionine-dependent methyltransferases"/>
    <property type="match status" value="1"/>
</dbReference>
<organism evidence="1 2">
    <name type="scientific">Galdieria yellowstonensis</name>
    <dbReference type="NCBI Taxonomy" id="3028027"/>
    <lineage>
        <taxon>Eukaryota</taxon>
        <taxon>Rhodophyta</taxon>
        <taxon>Bangiophyceae</taxon>
        <taxon>Galdieriales</taxon>
        <taxon>Galdieriaceae</taxon>
        <taxon>Galdieria</taxon>
    </lineage>
</organism>
<dbReference type="InterPro" id="IPR029063">
    <property type="entry name" value="SAM-dependent_MTases_sf"/>
</dbReference>
<dbReference type="AlphaFoldDB" id="A0AAV9I5N3"/>
<evidence type="ECO:0000313" key="2">
    <source>
        <dbReference type="Proteomes" id="UP001300502"/>
    </source>
</evidence>
<proteinExistence type="predicted"/>
<sequence>MENDEKWFQERATVENFQFCYPKYLQAKTAIDKKAFHKDTWNHFSNLFSSLPRYETIRIVDVGAGIGSMFLHLLEGKIFDSCPSIEYLLIDSNAENVLFGIQWLIHEVKQRFPSYYILQDPKMEELFSTETLSTSTAGQTPGHTVHFSRGSNAEFFSDRNWMELQLSCETQHISLKFYWDDFISFSQKAFFQRYFHVVIAAAFLDLYDRSFIVETLFKLLKNFGIFYFPIIYDAEMSFSPKYPDASTETRIIQTYHAVMNGHIESNETSGQQVVDICKERVVDIHYGDAWWNVHGEDNKTKYFLLSILNFVQESTKHLLHSPEMDSYFIIRRQQLDQNVLKYSAKNVDCCGKIYFH</sequence>
<comment type="caution">
    <text evidence="1">The sequence shown here is derived from an EMBL/GenBank/DDBJ whole genome shotgun (WGS) entry which is preliminary data.</text>
</comment>
<keyword evidence="2" id="KW-1185">Reference proteome</keyword>
<reference evidence="1 2" key="1">
    <citation type="submission" date="2022-07" db="EMBL/GenBank/DDBJ databases">
        <title>Genome-wide signatures of adaptation to extreme environments.</title>
        <authorList>
            <person name="Cho C.H."/>
            <person name="Yoon H.S."/>
        </authorList>
    </citation>
    <scope>NUCLEOTIDE SEQUENCE [LARGE SCALE GENOMIC DNA]</scope>
    <source>
        <strain evidence="1 2">108.79 E11</strain>
    </source>
</reference>
<dbReference type="EMBL" id="JANCYU010000006">
    <property type="protein sequence ID" value="KAK4522583.1"/>
    <property type="molecule type" value="Genomic_DNA"/>
</dbReference>
<dbReference type="Proteomes" id="UP001300502">
    <property type="component" value="Unassembled WGS sequence"/>
</dbReference>
<accession>A0AAV9I5N3</accession>
<gene>
    <name evidence="1" type="ORF">GAYE_PCTG10G0473</name>
</gene>
<evidence type="ECO:0000313" key="1">
    <source>
        <dbReference type="EMBL" id="KAK4522583.1"/>
    </source>
</evidence>